<evidence type="ECO:0000313" key="2">
    <source>
        <dbReference type="EMBL" id="KAG0661516.1"/>
    </source>
</evidence>
<dbReference type="PANTHER" id="PTHR48125">
    <property type="entry name" value="LP07818P1"/>
    <property type="match status" value="1"/>
</dbReference>
<feature type="compositionally biased region" description="Low complexity" evidence="1">
    <location>
        <begin position="313"/>
        <end position="346"/>
    </location>
</feature>
<dbReference type="Proteomes" id="UP000777482">
    <property type="component" value="Unassembled WGS sequence"/>
</dbReference>
<proteinExistence type="predicted"/>
<feature type="region of interest" description="Disordered" evidence="1">
    <location>
        <begin position="929"/>
        <end position="950"/>
    </location>
</feature>
<feature type="compositionally biased region" description="Low complexity" evidence="1">
    <location>
        <begin position="209"/>
        <end position="239"/>
    </location>
</feature>
<feature type="region of interest" description="Disordered" evidence="1">
    <location>
        <begin position="824"/>
        <end position="850"/>
    </location>
</feature>
<dbReference type="AlphaFoldDB" id="A0A9P6W0V8"/>
<feature type="compositionally biased region" description="Acidic residues" evidence="1">
    <location>
        <begin position="524"/>
        <end position="539"/>
    </location>
</feature>
<evidence type="ECO:0000256" key="1">
    <source>
        <dbReference type="SAM" id="MobiDB-lite"/>
    </source>
</evidence>
<feature type="compositionally biased region" description="Low complexity" evidence="1">
    <location>
        <begin position="260"/>
        <end position="294"/>
    </location>
</feature>
<feature type="compositionally biased region" description="Basic and acidic residues" evidence="1">
    <location>
        <begin position="838"/>
        <end position="850"/>
    </location>
</feature>
<feature type="compositionally biased region" description="Polar residues" evidence="1">
    <location>
        <begin position="18"/>
        <end position="27"/>
    </location>
</feature>
<feature type="region of interest" description="Disordered" evidence="1">
    <location>
        <begin position="126"/>
        <end position="239"/>
    </location>
</feature>
<reference evidence="2 3" key="1">
    <citation type="submission" date="2020-11" db="EMBL/GenBank/DDBJ databases">
        <title>Kefir isolates.</title>
        <authorList>
            <person name="Marcisauskas S."/>
            <person name="Kim Y."/>
            <person name="Blasche S."/>
        </authorList>
    </citation>
    <scope>NUCLEOTIDE SEQUENCE [LARGE SCALE GENOMIC DNA]</scope>
    <source>
        <strain evidence="2 3">KR</strain>
    </source>
</reference>
<feature type="region of interest" description="Disordered" evidence="1">
    <location>
        <begin position="1108"/>
        <end position="1127"/>
    </location>
</feature>
<evidence type="ECO:0000313" key="3">
    <source>
        <dbReference type="Proteomes" id="UP000777482"/>
    </source>
</evidence>
<feature type="compositionally biased region" description="Low complexity" evidence="1">
    <location>
        <begin position="405"/>
        <end position="422"/>
    </location>
</feature>
<feature type="compositionally biased region" description="Acidic residues" evidence="1">
    <location>
        <begin position="486"/>
        <end position="500"/>
    </location>
</feature>
<dbReference type="OrthoDB" id="2529772at2759"/>
<feature type="compositionally biased region" description="Basic and acidic residues" evidence="1">
    <location>
        <begin position="940"/>
        <end position="950"/>
    </location>
</feature>
<feature type="region of interest" description="Disordered" evidence="1">
    <location>
        <begin position="1"/>
        <end position="33"/>
    </location>
</feature>
<feature type="compositionally biased region" description="Low complexity" evidence="1">
    <location>
        <begin position="372"/>
        <end position="390"/>
    </location>
</feature>
<feature type="compositionally biased region" description="Acidic residues" evidence="1">
    <location>
        <begin position="555"/>
        <end position="604"/>
    </location>
</feature>
<feature type="compositionally biased region" description="Low complexity" evidence="1">
    <location>
        <begin position="454"/>
        <end position="485"/>
    </location>
</feature>
<feature type="compositionally biased region" description="Low complexity" evidence="1">
    <location>
        <begin position="163"/>
        <end position="193"/>
    </location>
</feature>
<accession>A0A9P6W0V8</accession>
<dbReference type="PANTHER" id="PTHR48125:SF10">
    <property type="entry name" value="OS12G0136300 PROTEIN"/>
    <property type="match status" value="1"/>
</dbReference>
<feature type="compositionally biased region" description="Low complexity" evidence="1">
    <location>
        <begin position="540"/>
        <end position="550"/>
    </location>
</feature>
<feature type="region of interest" description="Disordered" evidence="1">
    <location>
        <begin position="257"/>
        <end position="604"/>
    </location>
</feature>
<keyword evidence="3" id="KW-1185">Reference proteome</keyword>
<gene>
    <name evidence="2" type="ORF">C6P46_003928</name>
</gene>
<dbReference type="EMBL" id="PUHQ01000034">
    <property type="protein sequence ID" value="KAG0661516.1"/>
    <property type="molecule type" value="Genomic_DNA"/>
</dbReference>
<feature type="compositionally biased region" description="Acidic residues" evidence="1">
    <location>
        <begin position="148"/>
        <end position="157"/>
    </location>
</feature>
<sequence>MSDTSGTPAGDKTDTVIADNQSQTGSTEVERRRVTIHDLPPEIVLAIVEQVDLISAQDRLWGGTGQHNHGGAGAAGVAGGGGGGGGGGNANGAEGDQAGGGGGALNAAELFADMFNNLLGNMPQAGGAAAAGAPVPPPTTAAANNGQQDDDDDDEMPPLEPLPNAGRAANNTTTTAPATAGTAPRAQQQQQQGNDDDDEMPPLEPINAPPAAAATAPRPAPTSAAAPAPAAAATGNARAGSSFLSAFSNPLAAFAGLTGANRSSNNNNSAASSSTPARSPTAAPAPAAAAAAAARGGGDDDDDDMPPLEPINPATTRPPSTTFTPAAAAAAPPRATPSTSTARATRNVVDDDDEMPPLEPIEGATSSTSRGSAPRPAATPSAARPAASTSNDDDDDMPPLEPINPSSTSSSSAAGPSSSSGTKKAKKSGEETEDDMPELEPIASNRVADRSRLTSPSSPSGTGAAAPAATTTTTTTTTTITTGGANDDDDDDLPPLEPLDDVLPSTTRASDPAPTAATTAARADDDEEMPPLEPLDDETPATAAPARVAGAGDGGPEDSGNDDDDDDEDDDDEDEDEWESDEDDDDEEEDDEDEDDFVLNDDDEDRIFVDGLPSDPVVPLALINRPFLHAARKVLYRHVAVPSPYVAVLIHETLSRPDPAGFVDGDKVLLPTKEYDGGKIKLVRNVLCDMVHSLTFTLETDCSLGRGGGRVYIDLIRMCATNLESLTLRPMFLASATKPLLEALAELKRLKQVDINSSTDPKRPFIVTTARVYKLLQQSWLDLERLVITDLKPAEDGPEDEVEEMWEISDAAADAEYDRLKVEKKAGEGDDDDESENKDEGDKVDKDTIVSKRPRGLKELQLLGFNVTGTELELILQDSKQTLQALTLQRPNYLFKRAGLASTLLTFGHNLTSLDLYLPQTWDPVPKLLPGQSRPPFPVRPKDHKVGEPTSDYVDRVGKYTYLLDAVMPCLPNLTRLRFDGPHASAHVFAWFPEKLKTVSFSNCPTISPSTLVKVLNKTLTRAKQVTKKDGSVGTKSFQTKAARGMKCLTVTNDDLNWSESEIGALQDTLDERDCCLHLTSDGVHGGFFPIFGGIGLGGLFGGAQRPGGAAAAQPAARRQRNNAAAL</sequence>
<feature type="compositionally biased region" description="Low complexity" evidence="1">
    <location>
        <begin position="501"/>
        <end position="521"/>
    </location>
</feature>
<organism evidence="2 3">
    <name type="scientific">Rhodotorula mucilaginosa</name>
    <name type="common">Yeast</name>
    <name type="synonym">Rhodotorula rubra</name>
    <dbReference type="NCBI Taxonomy" id="5537"/>
    <lineage>
        <taxon>Eukaryota</taxon>
        <taxon>Fungi</taxon>
        <taxon>Dikarya</taxon>
        <taxon>Basidiomycota</taxon>
        <taxon>Pucciniomycotina</taxon>
        <taxon>Microbotryomycetes</taxon>
        <taxon>Sporidiobolales</taxon>
        <taxon>Sporidiobolaceae</taxon>
        <taxon>Rhodotorula</taxon>
    </lineage>
</organism>
<protein>
    <submittedName>
        <fullName evidence="2">Uncharacterized protein</fullName>
    </submittedName>
</protein>
<name>A0A9P6W0V8_RHOMI</name>
<comment type="caution">
    <text evidence="2">The sequence shown here is derived from an EMBL/GenBank/DDBJ whole genome shotgun (WGS) entry which is preliminary data.</text>
</comment>